<keyword evidence="2" id="KW-1185">Reference proteome</keyword>
<dbReference type="Proteomes" id="UP000198836">
    <property type="component" value="Unassembled WGS sequence"/>
</dbReference>
<dbReference type="EMBL" id="FOJM01000001">
    <property type="protein sequence ID" value="SFA38345.1"/>
    <property type="molecule type" value="Genomic_DNA"/>
</dbReference>
<evidence type="ECO:0000313" key="2">
    <source>
        <dbReference type="Proteomes" id="UP000198836"/>
    </source>
</evidence>
<evidence type="ECO:0000313" key="1">
    <source>
        <dbReference type="EMBL" id="SFA38345.1"/>
    </source>
</evidence>
<reference evidence="2" key="1">
    <citation type="submission" date="2016-10" db="EMBL/GenBank/DDBJ databases">
        <authorList>
            <person name="Varghese N."/>
            <person name="Submissions S."/>
        </authorList>
    </citation>
    <scope>NUCLEOTIDE SEQUENCE [LARGE SCALE GENOMIC DNA]</scope>
    <source>
        <strain evidence="2">DSM 18130</strain>
    </source>
</reference>
<dbReference type="STRING" id="332999.SAMN04488511_101181"/>
<accession>A0A1I0SFQ6</accession>
<proteinExistence type="predicted"/>
<dbReference type="OrthoDB" id="86940at2"/>
<dbReference type="RefSeq" id="WP_090979292.1">
    <property type="nucleotide sequence ID" value="NZ_FOJM01000001.1"/>
</dbReference>
<dbReference type="AlphaFoldDB" id="A0A1I0SFQ6"/>
<name>A0A1I0SFQ6_9SPHI</name>
<protein>
    <submittedName>
        <fullName evidence="1">Uncharacterized protein</fullName>
    </submittedName>
</protein>
<organism evidence="1 2">
    <name type="scientific">Pedobacter suwonensis</name>
    <dbReference type="NCBI Taxonomy" id="332999"/>
    <lineage>
        <taxon>Bacteria</taxon>
        <taxon>Pseudomonadati</taxon>
        <taxon>Bacteroidota</taxon>
        <taxon>Sphingobacteriia</taxon>
        <taxon>Sphingobacteriales</taxon>
        <taxon>Sphingobacteriaceae</taxon>
        <taxon>Pedobacter</taxon>
    </lineage>
</organism>
<sequence>MKKVIVFILAFAQTIVYAQQKQVKDNFNVRIRLEKGDLNNDGLTDKTVITMDTIDAAVPLRLQIFLLQPNKQFKMIFSSTDVIEPQYVNGIHTKNTIPYFFIEKGFLVMNSEKNDVRYQHKFIYKNGVFQLVKISSVIYDGKNSTIETVFDLLAGVRTETLKSLGSEKILKKNVKKIMIRPLPTLQNLRNFGNKLDLER</sequence>
<gene>
    <name evidence="1" type="ORF">SAMN04488511_101181</name>
</gene>